<dbReference type="Pfam" id="PF00852">
    <property type="entry name" value="Glyco_transf_10"/>
    <property type="match status" value="1"/>
</dbReference>
<dbReference type="PANTHER" id="PTHR11929">
    <property type="entry name" value="ALPHA- 1,3 -FUCOSYLTRANSFERASE"/>
    <property type="match status" value="1"/>
</dbReference>
<accession>A0ABY1R3V9</accession>
<keyword evidence="7" id="KW-1185">Reference proteome</keyword>
<organism evidence="6 7">
    <name type="scientific">Epilithonimonas pallida</name>
    <dbReference type="NCBI Taxonomy" id="373671"/>
    <lineage>
        <taxon>Bacteria</taxon>
        <taxon>Pseudomonadati</taxon>
        <taxon>Bacteroidota</taxon>
        <taxon>Flavobacteriia</taxon>
        <taxon>Flavobacteriales</taxon>
        <taxon>Weeksellaceae</taxon>
        <taxon>Chryseobacterium group</taxon>
        <taxon>Epilithonimonas</taxon>
    </lineage>
</organism>
<dbReference type="RefSeq" id="WP_283415980.1">
    <property type="nucleotide sequence ID" value="NZ_FXUO01000002.1"/>
</dbReference>
<dbReference type="InterPro" id="IPR041058">
    <property type="entry name" value="FucT_N"/>
</dbReference>
<evidence type="ECO:0000256" key="2">
    <source>
        <dbReference type="ARBA" id="ARBA00022676"/>
    </source>
</evidence>
<evidence type="ECO:0000256" key="3">
    <source>
        <dbReference type="ARBA" id="ARBA00022679"/>
    </source>
</evidence>
<evidence type="ECO:0000256" key="1">
    <source>
        <dbReference type="ARBA" id="ARBA00008919"/>
    </source>
</evidence>
<comment type="similarity">
    <text evidence="1">Belongs to the glycosyltransferase 10 family.</text>
</comment>
<dbReference type="Proteomes" id="UP001158050">
    <property type="component" value="Unassembled WGS sequence"/>
</dbReference>
<dbReference type="Pfam" id="PF18025">
    <property type="entry name" value="FucT_N"/>
    <property type="match status" value="1"/>
</dbReference>
<evidence type="ECO:0000259" key="4">
    <source>
        <dbReference type="Pfam" id="PF00852"/>
    </source>
</evidence>
<protein>
    <submittedName>
        <fullName evidence="6">Glycosyltransferase family 10 (Fucosyltransferase) C-term</fullName>
    </submittedName>
</protein>
<keyword evidence="2" id="KW-0328">Glycosyltransferase</keyword>
<dbReference type="InterPro" id="IPR038577">
    <property type="entry name" value="GT10-like_C_sf"/>
</dbReference>
<proteinExistence type="inferred from homology"/>
<dbReference type="Gene3D" id="3.40.50.11660">
    <property type="entry name" value="Glycosyl transferase family 10, C-terminal domain"/>
    <property type="match status" value="1"/>
</dbReference>
<dbReference type="InterPro" id="IPR001503">
    <property type="entry name" value="Glyco_trans_10"/>
</dbReference>
<evidence type="ECO:0000313" key="7">
    <source>
        <dbReference type="Proteomes" id="UP001158050"/>
    </source>
</evidence>
<dbReference type="EMBL" id="FXUO01000002">
    <property type="protein sequence ID" value="SMP90914.1"/>
    <property type="molecule type" value="Genomic_DNA"/>
</dbReference>
<feature type="domain" description="Alpha-(1,3)-fucosyltransferase FucT N-terminal" evidence="5">
    <location>
        <begin position="29"/>
        <end position="129"/>
    </location>
</feature>
<feature type="domain" description="Fucosyltransferase C-terminal" evidence="4">
    <location>
        <begin position="159"/>
        <end position="295"/>
    </location>
</feature>
<evidence type="ECO:0000259" key="5">
    <source>
        <dbReference type="Pfam" id="PF18025"/>
    </source>
</evidence>
<gene>
    <name evidence="6" type="ORF">SAMN05421679_102498</name>
</gene>
<dbReference type="PANTHER" id="PTHR11929:SF194">
    <property type="entry name" value="ALPHA-(1,3)-FUCOSYLTRANSFERASE 10"/>
    <property type="match status" value="1"/>
</dbReference>
<dbReference type="InterPro" id="IPR055270">
    <property type="entry name" value="Glyco_tran_10_C"/>
</dbReference>
<keyword evidence="3" id="KW-0808">Transferase</keyword>
<dbReference type="SUPFAM" id="SSF53756">
    <property type="entry name" value="UDP-Glycosyltransferase/glycogen phosphorylase"/>
    <property type="match status" value="1"/>
</dbReference>
<name>A0ABY1R3V9_9FLAO</name>
<sequence>MSLKNLIKNAIADYKRFRKDQRKYSNDNIRYYNFWALPNSDASWFTQFIKHRNINPNGKKITFLSVVGNPKISNFIRSPKIFFTGENIENQEHPSFIFKKYHLKNHDLSLGFSYLDDKKYLRFPLWILYIIPSNASFEDIKSLIDSYNDPKHRHNNNRENFCANISRADNNGIRKTIIDLLVPIETVKCAGSFLKNTNDLQEKFGDNKIEYLKTFRFNICPENSNTKGYVTEKLFEAIIAGSIPIYWGSHNRPDPKIINQDAVLFFDPENPQLLFDKVNLLWKDKNAYEEFCRLKPFTDHAAEVIWEWLNILEEKVKSVI</sequence>
<evidence type="ECO:0000313" key="6">
    <source>
        <dbReference type="EMBL" id="SMP90914.1"/>
    </source>
</evidence>
<comment type="caution">
    <text evidence="6">The sequence shown here is derived from an EMBL/GenBank/DDBJ whole genome shotgun (WGS) entry which is preliminary data.</text>
</comment>
<reference evidence="6 7" key="1">
    <citation type="submission" date="2017-05" db="EMBL/GenBank/DDBJ databases">
        <authorList>
            <person name="Varghese N."/>
            <person name="Submissions S."/>
        </authorList>
    </citation>
    <scope>NUCLEOTIDE SEQUENCE [LARGE SCALE GENOMIC DNA]</scope>
    <source>
        <strain evidence="6 7">DSM 18015</strain>
    </source>
</reference>